<feature type="region of interest" description="Disordered" evidence="7">
    <location>
        <begin position="169"/>
        <end position="207"/>
    </location>
</feature>
<dbReference type="CDD" id="cd07765">
    <property type="entry name" value="KRAB_A-box"/>
    <property type="match status" value="1"/>
</dbReference>
<dbReference type="Gene3D" id="6.10.140.140">
    <property type="match status" value="1"/>
</dbReference>
<evidence type="ECO:0000256" key="7">
    <source>
        <dbReference type="SAM" id="MobiDB-lite"/>
    </source>
</evidence>
<feature type="domain" description="C2H2-type" evidence="8">
    <location>
        <begin position="375"/>
        <end position="402"/>
    </location>
</feature>
<dbReference type="PANTHER" id="PTHR14003:SF23">
    <property type="entry name" value="ZINC FINGER PROTEIN 143"/>
    <property type="match status" value="1"/>
</dbReference>
<proteinExistence type="predicted"/>
<dbReference type="Proteomes" id="UP001652624">
    <property type="component" value="Chromosome 2"/>
</dbReference>
<evidence type="ECO:0000259" key="8">
    <source>
        <dbReference type="PROSITE" id="PS50157"/>
    </source>
</evidence>
<keyword evidence="10" id="KW-1185">Reference proteome</keyword>
<dbReference type="PROSITE" id="PS50157">
    <property type="entry name" value="ZINC_FINGER_C2H2_2"/>
    <property type="match status" value="6"/>
</dbReference>
<dbReference type="Pfam" id="PF01352">
    <property type="entry name" value="KRAB"/>
    <property type="match status" value="1"/>
</dbReference>
<evidence type="ECO:0000256" key="1">
    <source>
        <dbReference type="ARBA" id="ARBA00022723"/>
    </source>
</evidence>
<keyword evidence="1" id="KW-0479">Metal-binding</keyword>
<feature type="domain" description="C2H2-type" evidence="8">
    <location>
        <begin position="291"/>
        <end position="318"/>
    </location>
</feature>
<name>A0ABM3W734_ERIEU</name>
<dbReference type="InterPro" id="IPR013087">
    <property type="entry name" value="Znf_C2H2_type"/>
</dbReference>
<reference evidence="11" key="2">
    <citation type="submission" date="2025-08" db="UniProtKB">
        <authorList>
            <consortium name="RefSeq"/>
        </authorList>
    </citation>
    <scope>IDENTIFICATION</scope>
</reference>
<keyword evidence="2" id="KW-0677">Repeat</keyword>
<evidence type="ECO:0000313" key="10">
    <source>
        <dbReference type="Proteomes" id="UP001652624"/>
    </source>
</evidence>
<feature type="domain" description="C2H2-type" evidence="8">
    <location>
        <begin position="263"/>
        <end position="290"/>
    </location>
</feature>
<dbReference type="SUPFAM" id="SSF57667">
    <property type="entry name" value="beta-beta-alpha zinc fingers"/>
    <property type="match status" value="3"/>
</dbReference>
<dbReference type="Pfam" id="PF00096">
    <property type="entry name" value="zf-C2H2"/>
    <property type="match status" value="4"/>
</dbReference>
<keyword evidence="3 6" id="KW-0863">Zinc-finger</keyword>
<protein>
    <submittedName>
        <fullName evidence="11">Zinc finger protein 549-like</fullName>
    </submittedName>
</protein>
<reference evidence="10" key="1">
    <citation type="submission" date="2025-05" db="UniProtKB">
        <authorList>
            <consortium name="RefSeq"/>
        </authorList>
    </citation>
    <scope>NUCLEOTIDE SEQUENCE [LARGE SCALE GENOMIC DNA]</scope>
</reference>
<dbReference type="GeneID" id="132533836"/>
<dbReference type="SMART" id="SM00355">
    <property type="entry name" value="ZnF_C2H2"/>
    <property type="match status" value="5"/>
</dbReference>
<accession>A0ABM3W734</accession>
<feature type="domain" description="C2H2-type" evidence="8">
    <location>
        <begin position="235"/>
        <end position="262"/>
    </location>
</feature>
<keyword evidence="4" id="KW-0862">Zinc</keyword>
<dbReference type="RefSeq" id="XP_060032257.1">
    <property type="nucleotide sequence ID" value="XM_060176274.1"/>
</dbReference>
<evidence type="ECO:0000256" key="5">
    <source>
        <dbReference type="ARBA" id="ARBA00023242"/>
    </source>
</evidence>
<feature type="domain" description="C2H2-type" evidence="8">
    <location>
        <begin position="319"/>
        <end position="346"/>
    </location>
</feature>
<feature type="domain" description="C2H2-type" evidence="8">
    <location>
        <begin position="347"/>
        <end position="374"/>
    </location>
</feature>
<dbReference type="PROSITE" id="PS50805">
    <property type="entry name" value="KRAB"/>
    <property type="match status" value="1"/>
</dbReference>
<dbReference type="InterPro" id="IPR001909">
    <property type="entry name" value="KRAB"/>
</dbReference>
<feature type="compositionally biased region" description="Basic and acidic residues" evidence="7">
    <location>
        <begin position="198"/>
        <end position="207"/>
    </location>
</feature>
<sequence length="413" mass="46575">MATAAQTDLARERVTFEDVAVYFSQDEWGILDDAQRVLYIDVMLDSLALTVSVGGQGIEAEEAPSEPSVLIRIVSQAVTSKPSLPVQKTRPCERCVEVAKDILLLAEHHGVLPGQESHVCAACGSLFLPSQRPNPHQRQWSGGRCIQRDNGTVLVSSCESPVSDNIVPCEEAEGSPSSLVLPQKETTHRGQSPHRNRKAPETPQERHRCSECVQVSKEEAGPGVRGDSPRAESPYKCNECGKSFIFKRRLLEHQRIHTGEKPHECPECGKFFRQRSTLSEHQKIHRKERPHKCSECEQSFIYKKCLIAHQRIHTGEKPYKCYECGKSFRQRSNLSQHQKCHSEERLYKCSECEKSFNAKKRLREHLRAHTGEKPHESPQRGKAFQQRSCLTEHLKCHSEEGPGQCSSCGKTLP</sequence>
<gene>
    <name evidence="11" type="primary">LOC132533836</name>
</gene>
<evidence type="ECO:0000313" key="11">
    <source>
        <dbReference type="RefSeq" id="XP_060032257.1"/>
    </source>
</evidence>
<dbReference type="InterPro" id="IPR036051">
    <property type="entry name" value="KRAB_dom_sf"/>
</dbReference>
<evidence type="ECO:0000256" key="4">
    <source>
        <dbReference type="ARBA" id="ARBA00022833"/>
    </source>
</evidence>
<evidence type="ECO:0000256" key="3">
    <source>
        <dbReference type="ARBA" id="ARBA00022771"/>
    </source>
</evidence>
<evidence type="ECO:0000256" key="6">
    <source>
        <dbReference type="PROSITE-ProRule" id="PRU00042"/>
    </source>
</evidence>
<organism evidence="10 11">
    <name type="scientific">Erinaceus europaeus</name>
    <name type="common">Western European hedgehog</name>
    <dbReference type="NCBI Taxonomy" id="9365"/>
    <lineage>
        <taxon>Eukaryota</taxon>
        <taxon>Metazoa</taxon>
        <taxon>Chordata</taxon>
        <taxon>Craniata</taxon>
        <taxon>Vertebrata</taxon>
        <taxon>Euteleostomi</taxon>
        <taxon>Mammalia</taxon>
        <taxon>Eutheria</taxon>
        <taxon>Laurasiatheria</taxon>
        <taxon>Eulipotyphla</taxon>
        <taxon>Erinaceidae</taxon>
        <taxon>Erinaceinae</taxon>
        <taxon>Erinaceus</taxon>
    </lineage>
</organism>
<evidence type="ECO:0000256" key="2">
    <source>
        <dbReference type="ARBA" id="ARBA00022737"/>
    </source>
</evidence>
<dbReference type="SUPFAM" id="SSF109640">
    <property type="entry name" value="KRAB domain (Kruppel-associated box)"/>
    <property type="match status" value="1"/>
</dbReference>
<keyword evidence="5" id="KW-0539">Nucleus</keyword>
<dbReference type="PROSITE" id="PS00028">
    <property type="entry name" value="ZINC_FINGER_C2H2_1"/>
    <property type="match status" value="5"/>
</dbReference>
<dbReference type="Pfam" id="PF13912">
    <property type="entry name" value="zf-C2H2_6"/>
    <property type="match status" value="1"/>
</dbReference>
<dbReference type="PANTHER" id="PTHR14003">
    <property type="entry name" value="TRANSCRIPTIONAL REPRESSOR PROTEIN YY"/>
    <property type="match status" value="1"/>
</dbReference>
<dbReference type="SMART" id="SM00349">
    <property type="entry name" value="KRAB"/>
    <property type="match status" value="1"/>
</dbReference>
<dbReference type="InterPro" id="IPR036236">
    <property type="entry name" value="Znf_C2H2_sf"/>
</dbReference>
<evidence type="ECO:0000259" key="9">
    <source>
        <dbReference type="PROSITE" id="PS50805"/>
    </source>
</evidence>
<dbReference type="Gene3D" id="3.30.160.60">
    <property type="entry name" value="Classic Zinc Finger"/>
    <property type="match status" value="6"/>
</dbReference>
<feature type="domain" description="KRAB" evidence="9">
    <location>
        <begin position="14"/>
        <end position="89"/>
    </location>
</feature>